<keyword evidence="2 5" id="KW-0808">Transferase</keyword>
<evidence type="ECO:0000256" key="1">
    <source>
        <dbReference type="ARBA" id="ARBA00022603"/>
    </source>
</evidence>
<evidence type="ECO:0000313" key="5">
    <source>
        <dbReference type="EMBL" id="SDG98431.1"/>
    </source>
</evidence>
<dbReference type="PANTHER" id="PTHR43464">
    <property type="entry name" value="METHYLTRANSFERASE"/>
    <property type="match status" value="1"/>
</dbReference>
<accession>A0A1G7YPR1</accession>
<dbReference type="AlphaFoldDB" id="A0A1G7YPR1"/>
<dbReference type="RefSeq" id="WP_245707735.1">
    <property type="nucleotide sequence ID" value="NZ_FNBE01000017.1"/>
</dbReference>
<sequence>MTLPHRWYHPDTTAYDDRWSGMENPHGEADLVASYGPASVLDGGCGTGRVAIELARRGIAVVGVDPDADMIAAALAKAPELRWREEGLESLDLPDRFDVIVLAGNVIPYAGDRPGVVAGCVRHLAPGGRLIAGFTLQPGWPTLDDYDGWCAGLSLEDRWSTWDRAPYTGGAYAVSVHTRSATP</sequence>
<dbReference type="CDD" id="cd02440">
    <property type="entry name" value="AdoMet_MTases"/>
    <property type="match status" value="1"/>
</dbReference>
<dbReference type="PANTHER" id="PTHR43464:SF19">
    <property type="entry name" value="UBIQUINONE BIOSYNTHESIS O-METHYLTRANSFERASE, MITOCHONDRIAL"/>
    <property type="match status" value="1"/>
</dbReference>
<keyword evidence="1 5" id="KW-0489">Methyltransferase</keyword>
<dbReference type="InterPro" id="IPR029063">
    <property type="entry name" value="SAM-dependent_MTases_sf"/>
</dbReference>
<dbReference type="Pfam" id="PF13649">
    <property type="entry name" value="Methyltransf_25"/>
    <property type="match status" value="1"/>
</dbReference>
<proteinExistence type="predicted"/>
<dbReference type="STRING" id="366584.SAMN05216377_117116"/>
<feature type="domain" description="Methyltransferase" evidence="4">
    <location>
        <begin position="40"/>
        <end position="128"/>
    </location>
</feature>
<evidence type="ECO:0000313" key="6">
    <source>
        <dbReference type="Proteomes" id="UP000198967"/>
    </source>
</evidence>
<dbReference type="GO" id="GO:0032259">
    <property type="term" value="P:methylation"/>
    <property type="evidence" value="ECO:0007669"/>
    <property type="project" value="UniProtKB-KW"/>
</dbReference>
<organism evidence="5 6">
    <name type="scientific">Pseudonocardia oroxyli</name>
    <dbReference type="NCBI Taxonomy" id="366584"/>
    <lineage>
        <taxon>Bacteria</taxon>
        <taxon>Bacillati</taxon>
        <taxon>Actinomycetota</taxon>
        <taxon>Actinomycetes</taxon>
        <taxon>Pseudonocardiales</taxon>
        <taxon>Pseudonocardiaceae</taxon>
        <taxon>Pseudonocardia</taxon>
    </lineage>
</organism>
<dbReference type="Gene3D" id="3.40.50.150">
    <property type="entry name" value="Vaccinia Virus protein VP39"/>
    <property type="match status" value="1"/>
</dbReference>
<gene>
    <name evidence="5" type="ORF">SAMN05216377_117116</name>
</gene>
<dbReference type="EMBL" id="FNBE01000017">
    <property type="protein sequence ID" value="SDG98431.1"/>
    <property type="molecule type" value="Genomic_DNA"/>
</dbReference>
<evidence type="ECO:0000259" key="4">
    <source>
        <dbReference type="Pfam" id="PF13649"/>
    </source>
</evidence>
<dbReference type="GO" id="GO:0008168">
    <property type="term" value="F:methyltransferase activity"/>
    <property type="evidence" value="ECO:0007669"/>
    <property type="project" value="UniProtKB-KW"/>
</dbReference>
<evidence type="ECO:0000256" key="2">
    <source>
        <dbReference type="ARBA" id="ARBA00022679"/>
    </source>
</evidence>
<dbReference type="InterPro" id="IPR041698">
    <property type="entry name" value="Methyltransf_25"/>
</dbReference>
<protein>
    <submittedName>
        <fullName evidence="5">Methyltransferase domain-containing protein</fullName>
    </submittedName>
</protein>
<evidence type="ECO:0000256" key="3">
    <source>
        <dbReference type="ARBA" id="ARBA00022691"/>
    </source>
</evidence>
<reference evidence="5 6" key="1">
    <citation type="submission" date="2016-10" db="EMBL/GenBank/DDBJ databases">
        <authorList>
            <person name="de Groot N.N."/>
        </authorList>
    </citation>
    <scope>NUCLEOTIDE SEQUENCE [LARGE SCALE GENOMIC DNA]</scope>
    <source>
        <strain evidence="5 6">CGMCC 4.3143</strain>
    </source>
</reference>
<dbReference type="Proteomes" id="UP000198967">
    <property type="component" value="Unassembled WGS sequence"/>
</dbReference>
<keyword evidence="6" id="KW-1185">Reference proteome</keyword>
<name>A0A1G7YPR1_PSEOR</name>
<keyword evidence="3" id="KW-0949">S-adenosyl-L-methionine</keyword>
<dbReference type="SUPFAM" id="SSF53335">
    <property type="entry name" value="S-adenosyl-L-methionine-dependent methyltransferases"/>
    <property type="match status" value="1"/>
</dbReference>